<feature type="site" description="Discriminates between blocked and unblocked aminoacyl-tRNA" evidence="7">
    <location>
        <position position="9"/>
    </location>
</feature>
<evidence type="ECO:0000256" key="2">
    <source>
        <dbReference type="ARBA" id="ARBA00022555"/>
    </source>
</evidence>
<proteinExistence type="inferred from homology"/>
<dbReference type="GO" id="GO:0072344">
    <property type="term" value="P:rescue of stalled ribosome"/>
    <property type="evidence" value="ECO:0007669"/>
    <property type="project" value="UniProtKB-UniRule"/>
</dbReference>
<dbReference type="InterPro" id="IPR001328">
    <property type="entry name" value="Pept_tRNA_hydro"/>
</dbReference>
<dbReference type="NCBIfam" id="TIGR00447">
    <property type="entry name" value="pth"/>
    <property type="match status" value="1"/>
</dbReference>
<evidence type="ECO:0000256" key="4">
    <source>
        <dbReference type="ARBA" id="ARBA00022884"/>
    </source>
</evidence>
<dbReference type="PROSITE" id="PS01196">
    <property type="entry name" value="PEPT_TRNA_HYDROL_2"/>
    <property type="match status" value="1"/>
</dbReference>
<evidence type="ECO:0000256" key="7">
    <source>
        <dbReference type="HAMAP-Rule" id="MF_00083"/>
    </source>
</evidence>
<dbReference type="HAMAP" id="MF_00083">
    <property type="entry name" value="Pept_tRNA_hydro_bact"/>
    <property type="match status" value="1"/>
</dbReference>
<organism evidence="9 10">
    <name type="scientific">Rhodomicrobium udaipurense</name>
    <dbReference type="NCBI Taxonomy" id="1202716"/>
    <lineage>
        <taxon>Bacteria</taxon>
        <taxon>Pseudomonadati</taxon>
        <taxon>Pseudomonadota</taxon>
        <taxon>Alphaproteobacteria</taxon>
        <taxon>Hyphomicrobiales</taxon>
        <taxon>Hyphomicrobiaceae</taxon>
        <taxon>Rhodomicrobium</taxon>
    </lineage>
</organism>
<feature type="region of interest" description="Disordered" evidence="8">
    <location>
        <begin position="573"/>
        <end position="655"/>
    </location>
</feature>
<reference evidence="9 10" key="1">
    <citation type="submission" date="2020-12" db="EMBL/GenBank/DDBJ databases">
        <title>Revised draft genomes of Rhodomicrobium vannielii ATCC 17100 and Rhodomicrobium udaipurense JA643.</title>
        <authorList>
            <person name="Conners E.M."/>
            <person name="Davenport E.J."/>
            <person name="Bose A."/>
        </authorList>
    </citation>
    <scope>NUCLEOTIDE SEQUENCE [LARGE SCALE GENOMIC DNA]</scope>
    <source>
        <strain evidence="9 10">JA643</strain>
    </source>
</reference>
<feature type="binding site" evidence="7">
    <location>
        <position position="14"/>
    </location>
    <ligand>
        <name>tRNA</name>
        <dbReference type="ChEBI" id="CHEBI:17843"/>
    </ligand>
</feature>
<keyword evidence="10" id="KW-1185">Reference proteome</keyword>
<gene>
    <name evidence="7" type="primary">pth</name>
    <name evidence="9" type="ORF">JDN41_09925</name>
</gene>
<evidence type="ECO:0000313" key="9">
    <source>
        <dbReference type="EMBL" id="MBJ7543879.1"/>
    </source>
</evidence>
<keyword evidence="4 7" id="KW-0694">RNA-binding</keyword>
<dbReference type="InterPro" id="IPR018171">
    <property type="entry name" value="Pept_tRNA_hydro_CS"/>
</dbReference>
<dbReference type="GO" id="GO:0005737">
    <property type="term" value="C:cytoplasm"/>
    <property type="evidence" value="ECO:0007669"/>
    <property type="project" value="UniProtKB-SubCell"/>
</dbReference>
<dbReference type="Proteomes" id="UP000623250">
    <property type="component" value="Unassembled WGS sequence"/>
</dbReference>
<feature type="binding site" evidence="7">
    <location>
        <position position="112"/>
    </location>
    <ligand>
        <name>tRNA</name>
        <dbReference type="ChEBI" id="CHEBI:17843"/>
    </ligand>
</feature>
<dbReference type="FunFam" id="3.40.50.1470:FF:000001">
    <property type="entry name" value="Peptidyl-tRNA hydrolase"/>
    <property type="match status" value="1"/>
</dbReference>
<dbReference type="AlphaFoldDB" id="A0A8I1KKC2"/>
<comment type="subunit">
    <text evidence="7">Monomer.</text>
</comment>
<feature type="binding site" evidence="7">
    <location>
        <position position="66"/>
    </location>
    <ligand>
        <name>tRNA</name>
        <dbReference type="ChEBI" id="CHEBI:17843"/>
    </ligand>
</feature>
<sequence length="712" mass="73385">MKLIVGLGNPGEKYAGNRHNIGFMAVDEMARGYGFAPWKKRFQGFVAEGQIGLQRCILLKPATYMNESGRAVGEAMRFYKIAIGDVIVIHDEIDLEPGKIRLKTGGGNAGHNGLKSITAYVGNDYRRVRLGVGHPGDKALVANYVLHDFAKADDEWLVPLLEGVARGMSNLVDGKEASFLSEAARGRKPLPKAAEALGSAETAPERVEEPSVEVPLATAVAAVAASAVFEAVAEAPVSADGETAFASVEDAIASLGIETPSLVETSAETEAEATSLASVSEAVPEPEAGAPAVENVAAEEVAAEPQAETPAVEAVAVEEVVISEPVAEGVTSVDDAPVVEFVAADEIPAEPEAEAPAGEAVAHEDIAPEPEAAEPVEADVASEPLAAAPEAEALAAIVAAATKPIEPMPLPPITVSAGRDGSGGAVSSAVMLPHAEAESATETVFDLEREVPPQRVPRDQEILAAREALAEATAPKQAEPELTPVATSGDQEAIAEATGEVEAVSDEAVVAPVLDNTFVDTAVAEAETVDVSIESEAAETPVVQEAVVAAESIAFERAEITVEQEDAGAIEPEPAAEPVQSGTPAPEPAPSPELIIDSVPAPEPQPVPGPEPVGNPDPAPEPAPVANPDPVQEPEPEPLPEQAREPEPVAPAAVAEPARELEFAGAAAAVIERPSAVEEPTAPTSENEPATAPVAKKKGGGFFGWFRRRKDS</sequence>
<feature type="binding site" evidence="7">
    <location>
        <position position="64"/>
    </location>
    <ligand>
        <name>tRNA</name>
        <dbReference type="ChEBI" id="CHEBI:17843"/>
    </ligand>
</feature>
<keyword evidence="2 7" id="KW-0820">tRNA-binding</keyword>
<feature type="active site" description="Proton acceptor" evidence="7">
    <location>
        <position position="19"/>
    </location>
</feature>
<dbReference type="InterPro" id="IPR036416">
    <property type="entry name" value="Pept_tRNA_hydro_sf"/>
</dbReference>
<evidence type="ECO:0000256" key="6">
    <source>
        <dbReference type="ARBA" id="ARBA00050038"/>
    </source>
</evidence>
<comment type="catalytic activity">
    <reaction evidence="7">
        <text>an N-acyl-L-alpha-aminoacyl-tRNA + H2O = an N-acyl-L-amino acid + a tRNA + H(+)</text>
        <dbReference type="Rhea" id="RHEA:54448"/>
        <dbReference type="Rhea" id="RHEA-COMP:10123"/>
        <dbReference type="Rhea" id="RHEA-COMP:13883"/>
        <dbReference type="ChEBI" id="CHEBI:15377"/>
        <dbReference type="ChEBI" id="CHEBI:15378"/>
        <dbReference type="ChEBI" id="CHEBI:59874"/>
        <dbReference type="ChEBI" id="CHEBI:78442"/>
        <dbReference type="ChEBI" id="CHEBI:138191"/>
        <dbReference type="EC" id="3.1.1.29"/>
    </reaction>
</comment>
<feature type="compositionally biased region" description="Pro residues" evidence="8">
    <location>
        <begin position="601"/>
        <end position="631"/>
    </location>
</feature>
<comment type="subcellular location">
    <subcellularLocation>
        <location evidence="7">Cytoplasm</location>
    </subcellularLocation>
</comment>
<dbReference type="PANTHER" id="PTHR17224:SF1">
    <property type="entry name" value="PEPTIDYL-TRNA HYDROLASE"/>
    <property type="match status" value="1"/>
</dbReference>
<keyword evidence="3 7" id="KW-0378">Hydrolase</keyword>
<dbReference type="CDD" id="cd00462">
    <property type="entry name" value="PTH"/>
    <property type="match status" value="1"/>
</dbReference>
<evidence type="ECO:0000256" key="1">
    <source>
        <dbReference type="ARBA" id="ARBA00013260"/>
    </source>
</evidence>
<dbReference type="SUPFAM" id="SSF53178">
    <property type="entry name" value="Peptidyl-tRNA hydrolase-like"/>
    <property type="match status" value="1"/>
</dbReference>
<dbReference type="EMBL" id="JAEMUK010000019">
    <property type="protein sequence ID" value="MBJ7543879.1"/>
    <property type="molecule type" value="Genomic_DNA"/>
</dbReference>
<evidence type="ECO:0000256" key="8">
    <source>
        <dbReference type="SAM" id="MobiDB-lite"/>
    </source>
</evidence>
<comment type="caution">
    <text evidence="9">The sequence shown here is derived from an EMBL/GenBank/DDBJ whole genome shotgun (WGS) entry which is preliminary data.</text>
</comment>
<dbReference type="PANTHER" id="PTHR17224">
    <property type="entry name" value="PEPTIDYL-TRNA HYDROLASE"/>
    <property type="match status" value="1"/>
</dbReference>
<dbReference type="Gene3D" id="3.40.50.1470">
    <property type="entry name" value="Peptidyl-tRNA hydrolase"/>
    <property type="match status" value="1"/>
</dbReference>
<dbReference type="Pfam" id="PF01195">
    <property type="entry name" value="Pept_tRNA_hydro"/>
    <property type="match status" value="1"/>
</dbReference>
<dbReference type="PROSITE" id="PS01195">
    <property type="entry name" value="PEPT_TRNA_HYDROL_1"/>
    <property type="match status" value="1"/>
</dbReference>
<dbReference type="GO" id="GO:0000049">
    <property type="term" value="F:tRNA binding"/>
    <property type="evidence" value="ECO:0007669"/>
    <property type="project" value="UniProtKB-UniRule"/>
</dbReference>
<comment type="function">
    <text evidence="7">Hydrolyzes ribosome-free peptidyl-tRNAs (with 1 or more amino acids incorporated), which drop off the ribosome during protein synthesis, or as a result of ribosome stalling.</text>
</comment>
<evidence type="ECO:0000256" key="3">
    <source>
        <dbReference type="ARBA" id="ARBA00022801"/>
    </source>
</evidence>
<feature type="site" description="Stabilizes the basic form of H active site to accept a proton" evidence="7">
    <location>
        <position position="91"/>
    </location>
</feature>
<comment type="function">
    <text evidence="7">Catalyzes the release of premature peptidyl moieties from peptidyl-tRNA molecules trapped in stalled 50S ribosomal subunits, and thus maintains levels of free tRNAs and 50S ribosomes.</text>
</comment>
<evidence type="ECO:0000313" key="10">
    <source>
        <dbReference type="Proteomes" id="UP000623250"/>
    </source>
</evidence>
<protein>
    <recommendedName>
        <fullName evidence="6 7">Peptidyl-tRNA hydrolase</fullName>
        <shortName evidence="7">Pth</shortName>
        <ecNumber evidence="1 7">3.1.1.29</ecNumber>
    </recommendedName>
</protein>
<comment type="similarity">
    <text evidence="5 7">Belongs to the PTH family.</text>
</comment>
<evidence type="ECO:0000256" key="5">
    <source>
        <dbReference type="ARBA" id="ARBA00038063"/>
    </source>
</evidence>
<keyword evidence="7" id="KW-0963">Cytoplasm</keyword>
<dbReference type="GO" id="GO:0004045">
    <property type="term" value="F:peptidyl-tRNA hydrolase activity"/>
    <property type="evidence" value="ECO:0007669"/>
    <property type="project" value="UniProtKB-UniRule"/>
</dbReference>
<feature type="region of interest" description="Disordered" evidence="8">
    <location>
        <begin position="672"/>
        <end position="712"/>
    </location>
</feature>
<name>A0A8I1KKC2_9HYPH</name>
<dbReference type="EC" id="3.1.1.29" evidence="1 7"/>
<dbReference type="GO" id="GO:0006515">
    <property type="term" value="P:protein quality control for misfolded or incompletely synthesized proteins"/>
    <property type="evidence" value="ECO:0007669"/>
    <property type="project" value="UniProtKB-UniRule"/>
</dbReference>
<accession>A0A8I1KKC2</accession>